<accession>A0A918KNN1</accession>
<dbReference type="PIRSF" id="PIRSF004923">
    <property type="entry name" value="RseC"/>
    <property type="match status" value="1"/>
</dbReference>
<proteinExistence type="predicted"/>
<dbReference type="AlphaFoldDB" id="A0A918KNN1"/>
<dbReference type="PANTHER" id="PTHR35867:SF1">
    <property type="entry name" value="PROTEIN RSEC"/>
    <property type="match status" value="1"/>
</dbReference>
<evidence type="ECO:0000313" key="2">
    <source>
        <dbReference type="EMBL" id="GGX69812.1"/>
    </source>
</evidence>
<comment type="caution">
    <text evidence="2">The sequence shown here is derived from an EMBL/GenBank/DDBJ whole genome shotgun (WGS) entry which is preliminary data.</text>
</comment>
<dbReference type="EMBL" id="BMXR01000013">
    <property type="protein sequence ID" value="GGX69812.1"/>
    <property type="molecule type" value="Genomic_DNA"/>
</dbReference>
<dbReference type="Pfam" id="PF04246">
    <property type="entry name" value="RseC_MucC"/>
    <property type="match status" value="1"/>
</dbReference>
<gene>
    <name evidence="2" type="ORF">GCM10007392_41760</name>
</gene>
<keyword evidence="1" id="KW-1133">Transmembrane helix</keyword>
<dbReference type="InterPro" id="IPR026268">
    <property type="entry name" value="RseC"/>
</dbReference>
<protein>
    <recommendedName>
        <fullName evidence="4">Positive regulator of sigma(E), RseC/MucC</fullName>
    </recommendedName>
</protein>
<name>A0A918KNN1_9GAMM</name>
<keyword evidence="3" id="KW-1185">Reference proteome</keyword>
<evidence type="ECO:0000313" key="3">
    <source>
        <dbReference type="Proteomes" id="UP000626148"/>
    </source>
</evidence>
<dbReference type="PANTHER" id="PTHR35867">
    <property type="entry name" value="PROTEIN RSEC"/>
    <property type="match status" value="1"/>
</dbReference>
<sequence length="148" mass="15655">MVQVEAGQVVVAVVQTSACQSCKAKQGCGQAALSDWGDADRQAAKNHFRIPHDGSLKPGDAVTLGIEEDTVSLAAVWMYLWPLASAFFALLGGAALGWPEPVQLGAALVGGGLAFGVTRRRFRRADDRWIPRILESRPGGDSLIVRAG</sequence>
<dbReference type="Proteomes" id="UP000626148">
    <property type="component" value="Unassembled WGS sequence"/>
</dbReference>
<feature type="transmembrane region" description="Helical" evidence="1">
    <location>
        <begin position="76"/>
        <end position="96"/>
    </location>
</feature>
<organism evidence="2 3">
    <name type="scientific">Saccharospirillum salsuginis</name>
    <dbReference type="NCBI Taxonomy" id="418750"/>
    <lineage>
        <taxon>Bacteria</taxon>
        <taxon>Pseudomonadati</taxon>
        <taxon>Pseudomonadota</taxon>
        <taxon>Gammaproteobacteria</taxon>
        <taxon>Oceanospirillales</taxon>
        <taxon>Saccharospirillaceae</taxon>
        <taxon>Saccharospirillum</taxon>
    </lineage>
</organism>
<evidence type="ECO:0008006" key="4">
    <source>
        <dbReference type="Google" id="ProtNLM"/>
    </source>
</evidence>
<dbReference type="InterPro" id="IPR007359">
    <property type="entry name" value="SigmaE_reg_RseC_MucC"/>
</dbReference>
<keyword evidence="1" id="KW-0472">Membrane</keyword>
<evidence type="ECO:0000256" key="1">
    <source>
        <dbReference type="SAM" id="Phobius"/>
    </source>
</evidence>
<keyword evidence="1" id="KW-0812">Transmembrane</keyword>
<reference evidence="2" key="1">
    <citation type="journal article" date="2014" name="Int. J. Syst. Evol. Microbiol.">
        <title>Complete genome sequence of Corynebacterium casei LMG S-19264T (=DSM 44701T), isolated from a smear-ripened cheese.</title>
        <authorList>
            <consortium name="US DOE Joint Genome Institute (JGI-PGF)"/>
            <person name="Walter F."/>
            <person name="Albersmeier A."/>
            <person name="Kalinowski J."/>
            <person name="Ruckert C."/>
        </authorList>
    </citation>
    <scope>NUCLEOTIDE SEQUENCE</scope>
    <source>
        <strain evidence="2">KCTC 22169</strain>
    </source>
</reference>
<reference evidence="2" key="2">
    <citation type="submission" date="2020-09" db="EMBL/GenBank/DDBJ databases">
        <authorList>
            <person name="Sun Q."/>
            <person name="Kim S."/>
        </authorList>
    </citation>
    <scope>NUCLEOTIDE SEQUENCE</scope>
    <source>
        <strain evidence="2">KCTC 22169</strain>
    </source>
</reference>
<feature type="transmembrane region" description="Helical" evidence="1">
    <location>
        <begin position="102"/>
        <end position="118"/>
    </location>
</feature>